<gene>
    <name evidence="1" type="ORF">S12H4_20169</name>
</gene>
<evidence type="ECO:0000313" key="1">
    <source>
        <dbReference type="EMBL" id="GAI73783.1"/>
    </source>
</evidence>
<organism evidence="1">
    <name type="scientific">marine sediment metagenome</name>
    <dbReference type="NCBI Taxonomy" id="412755"/>
    <lineage>
        <taxon>unclassified sequences</taxon>
        <taxon>metagenomes</taxon>
        <taxon>ecological metagenomes</taxon>
    </lineage>
</organism>
<dbReference type="AlphaFoldDB" id="X1QZR7"/>
<accession>X1QZR7</accession>
<name>X1QZR7_9ZZZZ</name>
<comment type="caution">
    <text evidence="1">The sequence shown here is derived from an EMBL/GenBank/DDBJ whole genome shotgun (WGS) entry which is preliminary data.</text>
</comment>
<feature type="non-terminal residue" evidence="1">
    <location>
        <position position="285"/>
    </location>
</feature>
<protein>
    <submittedName>
        <fullName evidence="1">Uncharacterized protein</fullName>
    </submittedName>
</protein>
<feature type="non-terminal residue" evidence="1">
    <location>
        <position position="1"/>
    </location>
</feature>
<dbReference type="EMBL" id="BARW01010181">
    <property type="protein sequence ID" value="GAI73783.1"/>
    <property type="molecule type" value="Genomic_DNA"/>
</dbReference>
<proteinExistence type="predicted"/>
<sequence>LQIIKDDSIYFKINDNNQMTITPATTSIFSDLVAVYGNLQVNENIYMTDENYIGISAAERIIFDTAGDISFIGANVGIGTESPGELLEVYGATKNIEISNTDETEAGLILTDAQGPTTQYAKILFNSGTNELDFLVNSATPKMTILSGGNVGIGGTVTAPSFVGPLTGTASKATQAYSCNADYTCETYNLAVSGSGGIAMSPTFSEGAIADTFEQVVITYKNYISFAPGGGSNDPGYIMHETAGYPEDNEGVLHLCPSDDNEYGDYVSIHGTNDPDSLKLHTDGT</sequence>
<reference evidence="1" key="1">
    <citation type="journal article" date="2014" name="Front. Microbiol.">
        <title>High frequency of phylogenetically diverse reductive dehalogenase-homologous genes in deep subseafloor sedimentary metagenomes.</title>
        <authorList>
            <person name="Kawai M."/>
            <person name="Futagami T."/>
            <person name="Toyoda A."/>
            <person name="Takaki Y."/>
            <person name="Nishi S."/>
            <person name="Hori S."/>
            <person name="Arai W."/>
            <person name="Tsubouchi T."/>
            <person name="Morono Y."/>
            <person name="Uchiyama I."/>
            <person name="Ito T."/>
            <person name="Fujiyama A."/>
            <person name="Inagaki F."/>
            <person name="Takami H."/>
        </authorList>
    </citation>
    <scope>NUCLEOTIDE SEQUENCE</scope>
    <source>
        <strain evidence="1">Expedition CK06-06</strain>
    </source>
</reference>